<dbReference type="Proteomes" id="UP001595884">
    <property type="component" value="Unassembled WGS sequence"/>
</dbReference>
<dbReference type="RefSeq" id="WP_346060404.1">
    <property type="nucleotide sequence ID" value="NZ_BAAAVQ010000126.1"/>
</dbReference>
<accession>A0ABV9MTR7</accession>
<sequence>MSDPDAWRGFRSYLETAFEMQAENCAFTDILTMSAPEAPGRLRPDFVHQDVALLLLAIAGVINATRESAPEAWRRVAAISIEALQSQREQLPPAPSAQQLYRTFALERVQSRKTENHTNSR</sequence>
<reference evidence="2" key="1">
    <citation type="journal article" date="2019" name="Int. J. Syst. Evol. Microbiol.">
        <title>The Global Catalogue of Microorganisms (GCM) 10K type strain sequencing project: providing services to taxonomists for standard genome sequencing and annotation.</title>
        <authorList>
            <consortium name="The Broad Institute Genomics Platform"/>
            <consortium name="The Broad Institute Genome Sequencing Center for Infectious Disease"/>
            <person name="Wu L."/>
            <person name="Ma J."/>
        </authorList>
    </citation>
    <scope>NUCLEOTIDE SEQUENCE [LARGE SCALE GENOMIC DNA]</scope>
    <source>
        <strain evidence="2">CGMCC 1.12849</strain>
    </source>
</reference>
<evidence type="ECO:0000313" key="2">
    <source>
        <dbReference type="Proteomes" id="UP001595884"/>
    </source>
</evidence>
<gene>
    <name evidence="1" type="ORF">ACFO7V_18140</name>
</gene>
<dbReference type="InterPro" id="IPR036271">
    <property type="entry name" value="Tet_transcr_reg_TetR-rel_C_sf"/>
</dbReference>
<dbReference type="SUPFAM" id="SSF48498">
    <property type="entry name" value="Tetracyclin repressor-like, C-terminal domain"/>
    <property type="match status" value="1"/>
</dbReference>
<organism evidence="1 2">
    <name type="scientific">Glutamicibacter bergerei</name>
    <dbReference type="NCBI Taxonomy" id="256702"/>
    <lineage>
        <taxon>Bacteria</taxon>
        <taxon>Bacillati</taxon>
        <taxon>Actinomycetota</taxon>
        <taxon>Actinomycetes</taxon>
        <taxon>Micrococcales</taxon>
        <taxon>Micrococcaceae</taxon>
        <taxon>Glutamicibacter</taxon>
    </lineage>
</organism>
<protein>
    <submittedName>
        <fullName evidence="1">Uncharacterized protein</fullName>
    </submittedName>
</protein>
<comment type="caution">
    <text evidence="1">The sequence shown here is derived from an EMBL/GenBank/DDBJ whole genome shotgun (WGS) entry which is preliminary data.</text>
</comment>
<evidence type="ECO:0000313" key="1">
    <source>
        <dbReference type="EMBL" id="MFC4718043.1"/>
    </source>
</evidence>
<proteinExistence type="predicted"/>
<name>A0ABV9MTR7_9MICC</name>
<dbReference type="EMBL" id="JBHSHE010000092">
    <property type="protein sequence ID" value="MFC4718043.1"/>
    <property type="molecule type" value="Genomic_DNA"/>
</dbReference>
<keyword evidence="2" id="KW-1185">Reference proteome</keyword>